<keyword evidence="6" id="KW-0560">Oxidoreductase</keyword>
<dbReference type="PANTHER" id="PTHR15944:SF0">
    <property type="entry name" value="PRENYLCYSTEINE LYASE DOMAIN-CONTAINING PROTEIN"/>
    <property type="match status" value="1"/>
</dbReference>
<feature type="domain" description="Prenylcysteine lyase" evidence="10">
    <location>
        <begin position="136"/>
        <end position="512"/>
    </location>
</feature>
<reference evidence="13" key="1">
    <citation type="submission" date="2010-07" db="EMBL/GenBank/DDBJ databases">
        <title>The genome sequence of Gaeumannomyces graminis var. tritici strain R3-111a-1.</title>
        <authorList>
            <consortium name="The Broad Institute Genome Sequencing Platform"/>
            <person name="Ma L.-J."/>
            <person name="Dead R."/>
            <person name="Young S."/>
            <person name="Zeng Q."/>
            <person name="Koehrsen M."/>
            <person name="Alvarado L."/>
            <person name="Berlin A."/>
            <person name="Chapman S.B."/>
            <person name="Chen Z."/>
            <person name="Freedman E."/>
            <person name="Gellesch M."/>
            <person name="Goldberg J."/>
            <person name="Griggs A."/>
            <person name="Gujja S."/>
            <person name="Heilman E.R."/>
            <person name="Heiman D."/>
            <person name="Hepburn T."/>
            <person name="Howarth C."/>
            <person name="Jen D."/>
            <person name="Larson L."/>
            <person name="Mehta T."/>
            <person name="Neiman D."/>
            <person name="Pearson M."/>
            <person name="Roberts A."/>
            <person name="Saif S."/>
            <person name="Shea T."/>
            <person name="Shenoy N."/>
            <person name="Sisk P."/>
            <person name="Stolte C."/>
            <person name="Sykes S."/>
            <person name="Walk T."/>
            <person name="White J."/>
            <person name="Yandava C."/>
            <person name="Haas B."/>
            <person name="Nusbaum C."/>
            <person name="Birren B."/>
        </authorList>
    </citation>
    <scope>NUCLEOTIDE SEQUENCE [LARGE SCALE GENOMIC DNA]</scope>
    <source>
        <strain evidence="13">R3-111a-1</strain>
    </source>
</reference>
<feature type="region of interest" description="Disordered" evidence="8">
    <location>
        <begin position="521"/>
        <end position="544"/>
    </location>
</feature>
<dbReference type="STRING" id="644352.J3NMG0"/>
<dbReference type="Gene3D" id="3.50.50.60">
    <property type="entry name" value="FAD/NAD(P)-binding domain"/>
    <property type="match status" value="1"/>
</dbReference>
<dbReference type="Proteomes" id="UP000006039">
    <property type="component" value="Unassembled WGS sequence"/>
</dbReference>
<dbReference type="InterPro" id="IPR036188">
    <property type="entry name" value="FAD/NAD-bd_sf"/>
</dbReference>
<dbReference type="Pfam" id="PF13450">
    <property type="entry name" value="NAD_binding_8"/>
    <property type="match status" value="1"/>
</dbReference>
<dbReference type="VEuPathDB" id="FungiDB:GGTG_02464"/>
<proteinExistence type="inferred from homology"/>
<feature type="chain" id="PRO_5015094276" description="Prenylcysteine lyase domain-containing protein" evidence="9">
    <location>
        <begin position="22"/>
        <end position="544"/>
    </location>
</feature>
<reference evidence="12" key="5">
    <citation type="submission" date="2018-04" db="UniProtKB">
        <authorList>
            <consortium name="EnsemblFungi"/>
        </authorList>
    </citation>
    <scope>IDENTIFICATION</scope>
    <source>
        <strain evidence="12">R3-111a-1</strain>
    </source>
</reference>
<comment type="similarity">
    <text evidence="2">Belongs to the prenylcysteine oxidase family.</text>
</comment>
<reference evidence="11" key="3">
    <citation type="submission" date="2010-09" db="EMBL/GenBank/DDBJ databases">
        <title>Annotation of Gaeumannomyces graminis var. tritici R3-111a-1.</title>
        <authorList>
            <consortium name="The Broad Institute Genome Sequencing Platform"/>
            <person name="Ma L.-J."/>
            <person name="Dead R."/>
            <person name="Young S.K."/>
            <person name="Zeng Q."/>
            <person name="Gargeya S."/>
            <person name="Fitzgerald M."/>
            <person name="Haas B."/>
            <person name="Abouelleil A."/>
            <person name="Alvarado L."/>
            <person name="Arachchi H.M."/>
            <person name="Berlin A."/>
            <person name="Brown A."/>
            <person name="Chapman S.B."/>
            <person name="Chen Z."/>
            <person name="Dunbar C."/>
            <person name="Freedman E."/>
            <person name="Gearin G."/>
            <person name="Gellesch M."/>
            <person name="Goldberg J."/>
            <person name="Griggs A."/>
            <person name="Gujja S."/>
            <person name="Heiman D."/>
            <person name="Howarth C."/>
            <person name="Larson L."/>
            <person name="Lui A."/>
            <person name="MacDonald P.J.P."/>
            <person name="Mehta T."/>
            <person name="Montmayeur A."/>
            <person name="Murphy C."/>
            <person name="Neiman D."/>
            <person name="Pearson M."/>
            <person name="Priest M."/>
            <person name="Roberts A."/>
            <person name="Saif S."/>
            <person name="Shea T."/>
            <person name="Shenoy N."/>
            <person name="Sisk P."/>
            <person name="Stolte C."/>
            <person name="Sykes S."/>
            <person name="Yandava C."/>
            <person name="Wortman J."/>
            <person name="Nusbaum C."/>
            <person name="Birren B."/>
        </authorList>
    </citation>
    <scope>NUCLEOTIDE SEQUENCE</scope>
    <source>
        <strain evidence="11">R3-111a-1</strain>
    </source>
</reference>
<dbReference type="GO" id="GO:0030328">
    <property type="term" value="P:prenylcysteine catabolic process"/>
    <property type="evidence" value="ECO:0007669"/>
    <property type="project" value="InterPro"/>
</dbReference>
<evidence type="ECO:0000259" key="10">
    <source>
        <dbReference type="Pfam" id="PF07156"/>
    </source>
</evidence>
<dbReference type="GO" id="GO:0001735">
    <property type="term" value="F:prenylcysteine oxidase activity"/>
    <property type="evidence" value="ECO:0007669"/>
    <property type="project" value="InterPro"/>
</dbReference>
<evidence type="ECO:0000256" key="5">
    <source>
        <dbReference type="ARBA" id="ARBA00022827"/>
    </source>
</evidence>
<evidence type="ECO:0000256" key="1">
    <source>
        <dbReference type="ARBA" id="ARBA00001974"/>
    </source>
</evidence>
<dbReference type="InterPro" id="IPR010795">
    <property type="entry name" value="Prenylcys_lyase"/>
</dbReference>
<sequence>MKLCRSLTLLGFGGFLSRTHAEPTSSKPHQVAIIGAGAAGSSAAYHIRKFATEANIPINVTIFEKTDRVGGRTLTVDAYGDPSIPVELGASIFIQLNHILWDAAHEFNLSLRIPGPDEDELLGIWDGEGFVFQQDSSQYDWWNLVKLMWRYGIAPYRAQKLMQGTVAQFLKLYEAPSFPFRSLTTASYELNLTYFTGLTGEQFLAQSNIDARFAHDLIQAATRVNYASNLDKLHALETMVSIAPDGASQVAGGNWRIFAAMVKNSGASIQFNTSVDYIGLQSEKEKHDARSRYIIRTQSSDAAEPLVFDRVILANPYQFSNIEAGENVLKQTIDKIPYVKLHVTLFTSPFRLSAEFFGLAPGTTPPTTVLTTLAEGEDSSSGVSGAGKAGFFSISTLRTLKNPKTDSVEYLYKIFSPEKVSAEFLTTLLGVPVPEIFTGPVKGDAQTDAVEPVSWIYPHVFHSYPKGLPRVTFQDPVLGDGLYYTSGIESFISTMETSALMGKNVARLLVDDAVPSFKAAEDAGGSQAMPGPLDGDGRQAVLGG</sequence>
<accession>J3NMG0</accession>
<dbReference type="GeneID" id="20342922"/>
<evidence type="ECO:0000256" key="9">
    <source>
        <dbReference type="SAM" id="SignalP"/>
    </source>
</evidence>
<dbReference type="RefSeq" id="XP_009218500.1">
    <property type="nucleotide sequence ID" value="XM_009220236.1"/>
</dbReference>
<comment type="cofactor">
    <cofactor evidence="1">
        <name>FAD</name>
        <dbReference type="ChEBI" id="CHEBI:57692"/>
    </cofactor>
</comment>
<evidence type="ECO:0000256" key="4">
    <source>
        <dbReference type="ARBA" id="ARBA00022729"/>
    </source>
</evidence>
<dbReference type="eggNOG" id="ENOG502QSHJ">
    <property type="taxonomic scope" value="Eukaryota"/>
</dbReference>
<evidence type="ECO:0000313" key="13">
    <source>
        <dbReference type="Proteomes" id="UP000006039"/>
    </source>
</evidence>
<evidence type="ECO:0000256" key="7">
    <source>
        <dbReference type="ARBA" id="ARBA00023180"/>
    </source>
</evidence>
<evidence type="ECO:0000256" key="8">
    <source>
        <dbReference type="SAM" id="MobiDB-lite"/>
    </source>
</evidence>
<dbReference type="AlphaFoldDB" id="J3NMG0"/>
<dbReference type="PIRSF" id="PIRSF036292">
    <property type="entry name" value="Prenylcysteine_oxidase"/>
    <property type="match status" value="1"/>
</dbReference>
<dbReference type="OrthoDB" id="437369at2759"/>
<evidence type="ECO:0000256" key="2">
    <source>
        <dbReference type="ARBA" id="ARBA00009967"/>
    </source>
</evidence>
<dbReference type="GO" id="GO:0030327">
    <property type="term" value="P:prenylated protein catabolic process"/>
    <property type="evidence" value="ECO:0007669"/>
    <property type="project" value="TreeGrafter"/>
</dbReference>
<dbReference type="PANTHER" id="PTHR15944">
    <property type="entry name" value="FARNESYLCYSTEINE LYASE"/>
    <property type="match status" value="1"/>
</dbReference>
<keyword evidence="3" id="KW-0285">Flavoprotein</keyword>
<gene>
    <name evidence="12" type="primary">20342922</name>
    <name evidence="11" type="ORF">GGTG_02464</name>
</gene>
<dbReference type="SUPFAM" id="SSF51905">
    <property type="entry name" value="FAD/NAD(P)-binding domain"/>
    <property type="match status" value="1"/>
</dbReference>
<dbReference type="EMBL" id="GL385395">
    <property type="protein sequence ID" value="EJT82491.1"/>
    <property type="molecule type" value="Genomic_DNA"/>
</dbReference>
<name>J3NMG0_GAET3</name>
<reference evidence="12" key="4">
    <citation type="journal article" date="2015" name="G3 (Bethesda)">
        <title>Genome sequences of three phytopathogenic species of the Magnaporthaceae family of fungi.</title>
        <authorList>
            <person name="Okagaki L.H."/>
            <person name="Nunes C.C."/>
            <person name="Sailsbery J."/>
            <person name="Clay B."/>
            <person name="Brown D."/>
            <person name="John T."/>
            <person name="Oh Y."/>
            <person name="Young N."/>
            <person name="Fitzgerald M."/>
            <person name="Haas B.J."/>
            <person name="Zeng Q."/>
            <person name="Young S."/>
            <person name="Adiconis X."/>
            <person name="Fan L."/>
            <person name="Levin J.Z."/>
            <person name="Mitchell T.K."/>
            <person name="Okubara P.A."/>
            <person name="Farman M.L."/>
            <person name="Kohn L.M."/>
            <person name="Birren B."/>
            <person name="Ma L.-J."/>
            <person name="Dean R.A."/>
        </authorList>
    </citation>
    <scope>NUCLEOTIDE SEQUENCE</scope>
    <source>
        <strain evidence="12">R3-111a-1</strain>
    </source>
</reference>
<keyword evidence="13" id="KW-1185">Reference proteome</keyword>
<dbReference type="HOGENOM" id="CLU_021176_0_0_1"/>
<keyword evidence="7" id="KW-0325">Glycoprotein</keyword>
<dbReference type="InterPro" id="IPR017046">
    <property type="entry name" value="Prenylcysteine_Oxase1"/>
</dbReference>
<evidence type="ECO:0000256" key="6">
    <source>
        <dbReference type="ARBA" id="ARBA00023002"/>
    </source>
</evidence>
<evidence type="ECO:0000313" key="11">
    <source>
        <dbReference type="EMBL" id="EJT82491.1"/>
    </source>
</evidence>
<dbReference type="EnsemblFungi" id="EJT82491">
    <property type="protein sequence ID" value="EJT82491"/>
    <property type="gene ID" value="GGTG_02464"/>
</dbReference>
<organism evidence="11">
    <name type="scientific">Gaeumannomyces tritici (strain R3-111a-1)</name>
    <name type="common">Wheat and barley take-all root rot fungus</name>
    <name type="synonym">Gaeumannomyces graminis var. tritici</name>
    <dbReference type="NCBI Taxonomy" id="644352"/>
    <lineage>
        <taxon>Eukaryota</taxon>
        <taxon>Fungi</taxon>
        <taxon>Dikarya</taxon>
        <taxon>Ascomycota</taxon>
        <taxon>Pezizomycotina</taxon>
        <taxon>Sordariomycetes</taxon>
        <taxon>Sordariomycetidae</taxon>
        <taxon>Magnaporthales</taxon>
        <taxon>Magnaporthaceae</taxon>
        <taxon>Gaeumannomyces</taxon>
    </lineage>
</organism>
<reference evidence="11" key="2">
    <citation type="submission" date="2010-07" db="EMBL/GenBank/DDBJ databases">
        <authorList>
            <consortium name="The Broad Institute Genome Sequencing Platform"/>
            <consortium name="Broad Institute Genome Sequencing Center for Infectious Disease"/>
            <person name="Ma L.-J."/>
            <person name="Dead R."/>
            <person name="Young S."/>
            <person name="Zeng Q."/>
            <person name="Koehrsen M."/>
            <person name="Alvarado L."/>
            <person name="Berlin A."/>
            <person name="Chapman S.B."/>
            <person name="Chen Z."/>
            <person name="Freedman E."/>
            <person name="Gellesch M."/>
            <person name="Goldberg J."/>
            <person name="Griggs A."/>
            <person name="Gujja S."/>
            <person name="Heilman E.R."/>
            <person name="Heiman D."/>
            <person name="Hepburn T."/>
            <person name="Howarth C."/>
            <person name="Jen D."/>
            <person name="Larson L."/>
            <person name="Mehta T."/>
            <person name="Neiman D."/>
            <person name="Pearson M."/>
            <person name="Roberts A."/>
            <person name="Saif S."/>
            <person name="Shea T."/>
            <person name="Shenoy N."/>
            <person name="Sisk P."/>
            <person name="Stolte C."/>
            <person name="Sykes S."/>
            <person name="Walk T."/>
            <person name="White J."/>
            <person name="Yandava C."/>
            <person name="Haas B."/>
            <person name="Nusbaum C."/>
            <person name="Birren B."/>
        </authorList>
    </citation>
    <scope>NUCLEOTIDE SEQUENCE</scope>
    <source>
        <strain evidence="11">R3-111a-1</strain>
    </source>
</reference>
<evidence type="ECO:0000313" key="12">
    <source>
        <dbReference type="EnsemblFungi" id="EJT82491"/>
    </source>
</evidence>
<protein>
    <recommendedName>
        <fullName evidence="10">Prenylcysteine lyase domain-containing protein</fullName>
    </recommendedName>
</protein>
<keyword evidence="5" id="KW-0274">FAD</keyword>
<evidence type="ECO:0000256" key="3">
    <source>
        <dbReference type="ARBA" id="ARBA00022630"/>
    </source>
</evidence>
<keyword evidence="4 9" id="KW-0732">Signal</keyword>
<dbReference type="Pfam" id="PF07156">
    <property type="entry name" value="Prenylcys_lyase"/>
    <property type="match status" value="1"/>
</dbReference>
<feature type="signal peptide" evidence="9">
    <location>
        <begin position="1"/>
        <end position="21"/>
    </location>
</feature>